<dbReference type="InterPro" id="IPR005174">
    <property type="entry name" value="KIB1-4_b-propeller"/>
</dbReference>
<evidence type="ECO:0000259" key="1">
    <source>
        <dbReference type="Pfam" id="PF00646"/>
    </source>
</evidence>
<sequence length="349" mass="40575">MVIKQVYCKEEKNYSLWHQLPYDILSLIIQRLEFMDYHAGVPLVCKNWRVACKKYSQNSSFPTPSDQLPWLMLRKSVTAPVLKFYRPLTNKTYKITSPAVACSYCLYSKDGWLLLHKVNLNPEPCSHSIFLFNIFTMDHIALPKLGISSEIQIHSGTFSNHLKTPNYVVIIARNRDNIGEIYAWRKGDSSTWKKNGVHGGNVSNIRNIWLFDEQLYFFTTDKSFTFDNDLNLKGYGFLSTNPSETYNLTVCENELLAFSRDNKNSNVYMFDRSAMDWVKVFGTNLICFSRYFNHSIGVVIRVQSDKQRLQHDLKSYGCKVTKREELIITDQVVYGRRDSYLGDNWIHVG</sequence>
<dbReference type="Pfam" id="PF03478">
    <property type="entry name" value="Beta-prop_KIB1-4"/>
    <property type="match status" value="1"/>
</dbReference>
<proteinExistence type="predicted"/>
<feature type="domain" description="F-box" evidence="1">
    <location>
        <begin position="17"/>
        <end position="54"/>
    </location>
</feature>
<keyword evidence="4" id="KW-1185">Reference proteome</keyword>
<accession>A0A2G5CPQ2</accession>
<dbReference type="OrthoDB" id="1863935at2759"/>
<feature type="domain" description="KIB1-4 beta-propeller" evidence="2">
    <location>
        <begin position="84"/>
        <end position="280"/>
    </location>
</feature>
<organism evidence="3 4">
    <name type="scientific">Aquilegia coerulea</name>
    <name type="common">Rocky mountain columbine</name>
    <dbReference type="NCBI Taxonomy" id="218851"/>
    <lineage>
        <taxon>Eukaryota</taxon>
        <taxon>Viridiplantae</taxon>
        <taxon>Streptophyta</taxon>
        <taxon>Embryophyta</taxon>
        <taxon>Tracheophyta</taxon>
        <taxon>Spermatophyta</taxon>
        <taxon>Magnoliopsida</taxon>
        <taxon>Ranunculales</taxon>
        <taxon>Ranunculaceae</taxon>
        <taxon>Thalictroideae</taxon>
        <taxon>Aquilegia</taxon>
    </lineage>
</organism>
<dbReference type="Proteomes" id="UP000230069">
    <property type="component" value="Unassembled WGS sequence"/>
</dbReference>
<evidence type="ECO:0000313" key="3">
    <source>
        <dbReference type="EMBL" id="PIA33284.1"/>
    </source>
</evidence>
<gene>
    <name evidence="3" type="ORF">AQUCO_04100008v1</name>
</gene>
<dbReference type="PANTHER" id="PTHR33110:SF71">
    <property type="entry name" value="F-BOX_KELCH-REPEAT PROTEIN"/>
    <property type="match status" value="1"/>
</dbReference>
<reference evidence="3 4" key="1">
    <citation type="submission" date="2017-09" db="EMBL/GenBank/DDBJ databases">
        <title>WGS assembly of Aquilegia coerulea Goldsmith.</title>
        <authorList>
            <person name="Hodges S."/>
            <person name="Kramer E."/>
            <person name="Nordborg M."/>
            <person name="Tomkins J."/>
            <person name="Borevitz J."/>
            <person name="Derieg N."/>
            <person name="Yan J."/>
            <person name="Mihaltcheva S."/>
            <person name="Hayes R.D."/>
            <person name="Rokhsar D."/>
        </authorList>
    </citation>
    <scope>NUCLEOTIDE SEQUENCE [LARGE SCALE GENOMIC DNA]</scope>
    <source>
        <strain evidence="4">cv. Goldsmith</strain>
    </source>
</reference>
<dbReference type="Pfam" id="PF00646">
    <property type="entry name" value="F-box"/>
    <property type="match status" value="1"/>
</dbReference>
<dbReference type="EMBL" id="KZ305058">
    <property type="protein sequence ID" value="PIA33284.1"/>
    <property type="molecule type" value="Genomic_DNA"/>
</dbReference>
<evidence type="ECO:0000313" key="4">
    <source>
        <dbReference type="Proteomes" id="UP000230069"/>
    </source>
</evidence>
<dbReference type="SUPFAM" id="SSF81383">
    <property type="entry name" value="F-box domain"/>
    <property type="match status" value="1"/>
</dbReference>
<dbReference type="InParanoid" id="A0A2G5CPQ2"/>
<evidence type="ECO:0000259" key="2">
    <source>
        <dbReference type="Pfam" id="PF03478"/>
    </source>
</evidence>
<protein>
    <submittedName>
        <fullName evidence="3">Uncharacterized protein</fullName>
    </submittedName>
</protein>
<dbReference type="InterPro" id="IPR001810">
    <property type="entry name" value="F-box_dom"/>
</dbReference>
<dbReference type="PANTHER" id="PTHR33110">
    <property type="entry name" value="F-BOX/KELCH-REPEAT PROTEIN-RELATED"/>
    <property type="match status" value="1"/>
</dbReference>
<dbReference type="InterPro" id="IPR036047">
    <property type="entry name" value="F-box-like_dom_sf"/>
</dbReference>
<dbReference type="AlphaFoldDB" id="A0A2G5CPQ2"/>
<name>A0A2G5CPQ2_AQUCA</name>
<dbReference type="Gene3D" id="1.20.1280.50">
    <property type="match status" value="1"/>
</dbReference>